<evidence type="ECO:0000313" key="2">
    <source>
        <dbReference type="EMBL" id="BAQ18274.1"/>
    </source>
</evidence>
<evidence type="ECO:0000256" key="1">
    <source>
        <dbReference type="SAM" id="SignalP"/>
    </source>
</evidence>
<dbReference type="AlphaFoldDB" id="A0A0A8K8G1"/>
<dbReference type="HOGENOM" id="CLU_3218483_0_0_5"/>
<feature type="signal peptide" evidence="1">
    <location>
        <begin position="1"/>
        <end position="23"/>
    </location>
</feature>
<feature type="chain" id="PRO_5002054602" evidence="1">
    <location>
        <begin position="24"/>
        <end position="44"/>
    </location>
</feature>
<dbReference type="RefSeq" id="WP_280136138.1">
    <property type="nucleotide sequence ID" value="NZ_AP014648.1"/>
</dbReference>
<sequence length="44" mass="4672">MKTVFAFLIALGMSLPFASAAFAGPDDCADGQTWDEDTQTCVDN</sequence>
<dbReference type="KEGG" id="mcg:GL4_2841"/>
<dbReference type="EMBL" id="AP014648">
    <property type="protein sequence ID" value="BAQ18274.1"/>
    <property type="molecule type" value="Genomic_DNA"/>
</dbReference>
<proteinExistence type="predicted"/>
<name>A0A0A8K8G1_9HYPH</name>
<keyword evidence="1" id="KW-0732">Signal</keyword>
<protein>
    <submittedName>
        <fullName evidence="2">Uncharacterized protein</fullName>
    </submittedName>
</protein>
<keyword evidence="3" id="KW-1185">Reference proteome</keyword>
<reference evidence="2 3" key="1">
    <citation type="submission" date="2014-09" db="EMBL/GenBank/DDBJ databases">
        <title>Genome sequencing of Methyloceanibacter caenitepidi Gela4.</title>
        <authorList>
            <person name="Takeuchi M."/>
            <person name="Susumu S."/>
            <person name="Kamagata Y."/>
            <person name="Oshima K."/>
            <person name="Hattori M."/>
            <person name="Iwasaki W."/>
        </authorList>
    </citation>
    <scope>NUCLEOTIDE SEQUENCE [LARGE SCALE GENOMIC DNA]</scope>
    <source>
        <strain evidence="2 3">Gela4</strain>
    </source>
</reference>
<accession>A0A0A8K8G1</accession>
<gene>
    <name evidence="2" type="ORF">GL4_2841</name>
</gene>
<organism evidence="2 3">
    <name type="scientific">Methyloceanibacter caenitepidi</name>
    <dbReference type="NCBI Taxonomy" id="1384459"/>
    <lineage>
        <taxon>Bacteria</taxon>
        <taxon>Pseudomonadati</taxon>
        <taxon>Pseudomonadota</taxon>
        <taxon>Alphaproteobacteria</taxon>
        <taxon>Hyphomicrobiales</taxon>
        <taxon>Hyphomicrobiaceae</taxon>
        <taxon>Methyloceanibacter</taxon>
    </lineage>
</organism>
<evidence type="ECO:0000313" key="3">
    <source>
        <dbReference type="Proteomes" id="UP000031643"/>
    </source>
</evidence>
<dbReference type="Proteomes" id="UP000031643">
    <property type="component" value="Chromosome"/>
</dbReference>